<sequence length="166" mass="18632">MEVSNYMVSKTVRKTMSIVRQKMKECRQNMMINACTVQATPALYKLVHCTGSSTCTGCPCTVQVTPAQASCTCTIQVAALHKQVHLYRQWYWYCAGCTCTVHVAALDKQQCLHCTGCTYTVQGRIGILDQDANDFVGFRQYCYLRKKTEVYPGPGTHPDKDCCLTF</sequence>
<gene>
    <name evidence="1" type="ORF">Cgig2_003299</name>
</gene>
<name>A0A9Q1QBJ7_9CARY</name>
<reference evidence="1" key="1">
    <citation type="submission" date="2022-04" db="EMBL/GenBank/DDBJ databases">
        <title>Carnegiea gigantea Genome sequencing and assembly v2.</title>
        <authorList>
            <person name="Copetti D."/>
            <person name="Sanderson M.J."/>
            <person name="Burquez A."/>
            <person name="Wojciechowski M.F."/>
        </authorList>
    </citation>
    <scope>NUCLEOTIDE SEQUENCE</scope>
    <source>
        <strain evidence="1">SGP5-SGP5p</strain>
        <tissue evidence="1">Aerial part</tissue>
    </source>
</reference>
<evidence type="ECO:0000313" key="1">
    <source>
        <dbReference type="EMBL" id="KAJ8435644.1"/>
    </source>
</evidence>
<protein>
    <submittedName>
        <fullName evidence="1">Uncharacterized protein</fullName>
    </submittedName>
</protein>
<organism evidence="1 2">
    <name type="scientific">Carnegiea gigantea</name>
    <dbReference type="NCBI Taxonomy" id="171969"/>
    <lineage>
        <taxon>Eukaryota</taxon>
        <taxon>Viridiplantae</taxon>
        <taxon>Streptophyta</taxon>
        <taxon>Embryophyta</taxon>
        <taxon>Tracheophyta</taxon>
        <taxon>Spermatophyta</taxon>
        <taxon>Magnoliopsida</taxon>
        <taxon>eudicotyledons</taxon>
        <taxon>Gunneridae</taxon>
        <taxon>Pentapetalae</taxon>
        <taxon>Caryophyllales</taxon>
        <taxon>Cactineae</taxon>
        <taxon>Cactaceae</taxon>
        <taxon>Cactoideae</taxon>
        <taxon>Echinocereeae</taxon>
        <taxon>Carnegiea</taxon>
    </lineage>
</organism>
<dbReference type="EMBL" id="JAKOGI010000397">
    <property type="protein sequence ID" value="KAJ8435644.1"/>
    <property type="molecule type" value="Genomic_DNA"/>
</dbReference>
<proteinExistence type="predicted"/>
<comment type="caution">
    <text evidence="1">The sequence shown here is derived from an EMBL/GenBank/DDBJ whole genome shotgun (WGS) entry which is preliminary data.</text>
</comment>
<dbReference type="Proteomes" id="UP001153076">
    <property type="component" value="Unassembled WGS sequence"/>
</dbReference>
<evidence type="ECO:0000313" key="2">
    <source>
        <dbReference type="Proteomes" id="UP001153076"/>
    </source>
</evidence>
<keyword evidence="2" id="KW-1185">Reference proteome</keyword>
<accession>A0A9Q1QBJ7</accession>
<dbReference type="AlphaFoldDB" id="A0A9Q1QBJ7"/>